<evidence type="ECO:0000313" key="1">
    <source>
        <dbReference type="EMBL" id="KZE78168.1"/>
    </source>
</evidence>
<reference evidence="2" key="1">
    <citation type="submission" date="2016-01" db="EMBL/GenBank/DDBJ databases">
        <title>Draft genome of Chromobacterium sp. F49.</title>
        <authorList>
            <person name="Hong K.W."/>
        </authorList>
    </citation>
    <scope>NUCLEOTIDE SEQUENCE [LARGE SCALE GENOMIC DNA]</scope>
    <source>
        <strain evidence="2">M63</strain>
    </source>
</reference>
<protein>
    <submittedName>
        <fullName evidence="1">Uncharacterized protein</fullName>
    </submittedName>
</protein>
<dbReference type="Proteomes" id="UP000076563">
    <property type="component" value="Unassembled WGS sequence"/>
</dbReference>
<gene>
    <name evidence="1" type="ORF">AV654_19525</name>
</gene>
<accession>A0A163XN88</accession>
<sequence length="86" mass="9816">MDKNAQKFVKELISLSGEVVTLDPQDGGSKIDFLETKKSKISIEDILECNGELKPFEVVSKETDITLEQYQHAETIIRITQYKEKI</sequence>
<name>A0A163XN88_9BACL</name>
<dbReference type="RefSeq" id="WP_063183089.1">
    <property type="nucleotide sequence ID" value="NZ_LQRA01000057.1"/>
</dbReference>
<dbReference type="AlphaFoldDB" id="A0A163XN88"/>
<organism evidence="1 2">
    <name type="scientific">Paenibacillus elgii</name>
    <dbReference type="NCBI Taxonomy" id="189691"/>
    <lineage>
        <taxon>Bacteria</taxon>
        <taxon>Bacillati</taxon>
        <taxon>Bacillota</taxon>
        <taxon>Bacilli</taxon>
        <taxon>Bacillales</taxon>
        <taxon>Paenibacillaceae</taxon>
        <taxon>Paenibacillus</taxon>
    </lineage>
</organism>
<comment type="caution">
    <text evidence="1">The sequence shown here is derived from an EMBL/GenBank/DDBJ whole genome shotgun (WGS) entry which is preliminary data.</text>
</comment>
<proteinExistence type="predicted"/>
<evidence type="ECO:0000313" key="2">
    <source>
        <dbReference type="Proteomes" id="UP000076563"/>
    </source>
</evidence>
<dbReference type="OrthoDB" id="9804380at2"/>
<keyword evidence="2" id="KW-1185">Reference proteome</keyword>
<dbReference type="EMBL" id="LQRA01000057">
    <property type="protein sequence ID" value="KZE78168.1"/>
    <property type="molecule type" value="Genomic_DNA"/>
</dbReference>